<name>A0AA37USN6_9MICO</name>
<proteinExistence type="predicted"/>
<dbReference type="EMBL" id="BSUM01000001">
    <property type="protein sequence ID" value="GMA30665.1"/>
    <property type="molecule type" value="Genomic_DNA"/>
</dbReference>
<gene>
    <name evidence="1" type="ORF">GCM10025875_06570</name>
</gene>
<reference evidence="1" key="1">
    <citation type="journal article" date="2014" name="Int. J. Syst. Evol. Microbiol.">
        <title>Complete genome sequence of Corynebacterium casei LMG S-19264T (=DSM 44701T), isolated from a smear-ripened cheese.</title>
        <authorList>
            <consortium name="US DOE Joint Genome Institute (JGI-PGF)"/>
            <person name="Walter F."/>
            <person name="Albersmeier A."/>
            <person name="Kalinowski J."/>
            <person name="Ruckert C."/>
        </authorList>
    </citation>
    <scope>NUCLEOTIDE SEQUENCE</scope>
    <source>
        <strain evidence="1">NBRC 112290</strain>
    </source>
</reference>
<evidence type="ECO:0000313" key="1">
    <source>
        <dbReference type="EMBL" id="GMA30665.1"/>
    </source>
</evidence>
<keyword evidence="2" id="KW-1185">Reference proteome</keyword>
<dbReference type="Proteomes" id="UP001157161">
    <property type="component" value="Unassembled WGS sequence"/>
</dbReference>
<sequence>MGTRDELERLQRLLVTTGVRPLVDRVVDPAGVPDALRDLADGRVRGKVVVTGWSDRG</sequence>
<organism evidence="1 2">
    <name type="scientific">Litorihabitans aurantiacus</name>
    <dbReference type="NCBI Taxonomy" id="1930061"/>
    <lineage>
        <taxon>Bacteria</taxon>
        <taxon>Bacillati</taxon>
        <taxon>Actinomycetota</taxon>
        <taxon>Actinomycetes</taxon>
        <taxon>Micrococcales</taxon>
        <taxon>Beutenbergiaceae</taxon>
        <taxon>Litorihabitans</taxon>
    </lineage>
</organism>
<evidence type="ECO:0008006" key="3">
    <source>
        <dbReference type="Google" id="ProtNLM"/>
    </source>
</evidence>
<comment type="caution">
    <text evidence="1">The sequence shown here is derived from an EMBL/GenBank/DDBJ whole genome shotgun (WGS) entry which is preliminary data.</text>
</comment>
<protein>
    <recommendedName>
        <fullName evidence="3">Zinc-binding dehydrogenase</fullName>
    </recommendedName>
</protein>
<accession>A0AA37USN6</accession>
<reference evidence="1" key="2">
    <citation type="submission" date="2023-02" db="EMBL/GenBank/DDBJ databases">
        <authorList>
            <person name="Sun Q."/>
            <person name="Mori K."/>
        </authorList>
    </citation>
    <scope>NUCLEOTIDE SEQUENCE</scope>
    <source>
        <strain evidence="1">NBRC 112290</strain>
    </source>
</reference>
<dbReference type="Pfam" id="PF13602">
    <property type="entry name" value="ADH_zinc_N_2"/>
    <property type="match status" value="1"/>
</dbReference>
<evidence type="ECO:0000313" key="2">
    <source>
        <dbReference type="Proteomes" id="UP001157161"/>
    </source>
</evidence>
<dbReference type="AlphaFoldDB" id="A0AA37USN6"/>
<dbReference type="Gene3D" id="3.40.50.720">
    <property type="entry name" value="NAD(P)-binding Rossmann-like Domain"/>
    <property type="match status" value="1"/>
</dbReference>
<dbReference type="Gene3D" id="3.90.180.10">
    <property type="entry name" value="Medium-chain alcohol dehydrogenases, catalytic domain"/>
    <property type="match status" value="1"/>
</dbReference>